<dbReference type="SUPFAM" id="SSF52402">
    <property type="entry name" value="Adenine nucleotide alpha hydrolases-like"/>
    <property type="match status" value="1"/>
</dbReference>
<dbReference type="Gene3D" id="3.40.50.620">
    <property type="entry name" value="HUPs"/>
    <property type="match status" value="1"/>
</dbReference>
<evidence type="ECO:0000313" key="3">
    <source>
        <dbReference type="Proteomes" id="UP001597451"/>
    </source>
</evidence>
<dbReference type="CDD" id="cd01994">
    <property type="entry name" value="AANH_PF0828-like"/>
    <property type="match status" value="1"/>
</dbReference>
<keyword evidence="2" id="KW-0067">ATP-binding</keyword>
<evidence type="ECO:0000313" key="2">
    <source>
        <dbReference type="EMBL" id="MFD2630178.1"/>
    </source>
</evidence>
<dbReference type="Proteomes" id="UP001597451">
    <property type="component" value="Unassembled WGS sequence"/>
</dbReference>
<dbReference type="RefSeq" id="WP_379563142.1">
    <property type="nucleotide sequence ID" value="NZ_JBHUMX010000041.1"/>
</dbReference>
<evidence type="ECO:0000259" key="1">
    <source>
        <dbReference type="Pfam" id="PF01902"/>
    </source>
</evidence>
<feature type="domain" description="Diphthamide synthase" evidence="1">
    <location>
        <begin position="5"/>
        <end position="219"/>
    </location>
</feature>
<keyword evidence="3" id="KW-1185">Reference proteome</keyword>
<protein>
    <submittedName>
        <fullName evidence="2">ATP-binding protein</fullName>
    </submittedName>
</protein>
<reference evidence="3" key="1">
    <citation type="journal article" date="2019" name="Int. J. Syst. Evol. Microbiol.">
        <title>The Global Catalogue of Microorganisms (GCM) 10K type strain sequencing project: providing services to taxonomists for standard genome sequencing and annotation.</title>
        <authorList>
            <consortium name="The Broad Institute Genomics Platform"/>
            <consortium name="The Broad Institute Genome Sequencing Center for Infectious Disease"/>
            <person name="Wu L."/>
            <person name="Ma J."/>
        </authorList>
    </citation>
    <scope>NUCLEOTIDE SEQUENCE [LARGE SCALE GENOMIC DNA]</scope>
    <source>
        <strain evidence="3">TISTR 1858</strain>
    </source>
</reference>
<name>A0ABW5Q3K6_9BACI</name>
<dbReference type="Gene3D" id="3.90.1490.10">
    <property type="entry name" value="putative n-type atp pyrophosphatase, domain 2"/>
    <property type="match status" value="1"/>
</dbReference>
<comment type="caution">
    <text evidence="2">The sequence shown here is derived from an EMBL/GenBank/DDBJ whole genome shotgun (WGS) entry which is preliminary data.</text>
</comment>
<dbReference type="EMBL" id="JBHUMX010000041">
    <property type="protein sequence ID" value="MFD2630178.1"/>
    <property type="molecule type" value="Genomic_DNA"/>
</dbReference>
<proteinExistence type="predicted"/>
<dbReference type="InterPro" id="IPR014729">
    <property type="entry name" value="Rossmann-like_a/b/a_fold"/>
</dbReference>
<sequence length="222" mass="25036">MQDIIVSWSGGKDSAFALHTFLQSKDFRVIGLLSTISESTERLPVHEVSRELLHAQASSLKLPLYEVSMPNNASNLQYETILGTQFKKLSQEGVNSIAYADIYLEDIRTYREQLLQKYKMTGVYPLWGKGTSKIAKQFIQEGYKAVVTTVDRDVLPQSLVGAMFNDSFLHDLPVEVDPCGERGEFHTFVYDGPIFETPISIRKGRVFSSHTKRFAHVDLVLG</sequence>
<dbReference type="InterPro" id="IPR002761">
    <property type="entry name" value="Diphthami_syn_dom"/>
</dbReference>
<keyword evidence="2" id="KW-0547">Nucleotide-binding</keyword>
<dbReference type="Pfam" id="PF01902">
    <property type="entry name" value="Diphthami_syn_2"/>
    <property type="match status" value="1"/>
</dbReference>
<accession>A0ABW5Q3K6</accession>
<dbReference type="GO" id="GO:0005524">
    <property type="term" value="F:ATP binding"/>
    <property type="evidence" value="ECO:0007669"/>
    <property type="project" value="UniProtKB-KW"/>
</dbReference>
<gene>
    <name evidence="2" type="ORF">ACFSUN_15430</name>
</gene>
<organism evidence="2 3">
    <name type="scientific">Oceanobacillus kapialis</name>
    <dbReference type="NCBI Taxonomy" id="481353"/>
    <lineage>
        <taxon>Bacteria</taxon>
        <taxon>Bacillati</taxon>
        <taxon>Bacillota</taxon>
        <taxon>Bacilli</taxon>
        <taxon>Bacillales</taxon>
        <taxon>Bacillaceae</taxon>
        <taxon>Oceanobacillus</taxon>
    </lineage>
</organism>